<evidence type="ECO:0000256" key="24">
    <source>
        <dbReference type="ARBA" id="ARBA00024556"/>
    </source>
</evidence>
<dbReference type="Gene3D" id="1.20.140.150">
    <property type="match status" value="1"/>
</dbReference>
<dbReference type="EC" id="2.7.1.107" evidence="7"/>
<keyword evidence="14" id="KW-0067">ATP-binding</keyword>
<comment type="catalytic activity">
    <reaction evidence="20">
        <text>a 1,2-diacyl-sn-glycerol + ATP = a 1,2-diacyl-sn-glycero-3-phosphate + ADP + H(+)</text>
        <dbReference type="Rhea" id="RHEA:10272"/>
        <dbReference type="ChEBI" id="CHEBI:15378"/>
        <dbReference type="ChEBI" id="CHEBI:17815"/>
        <dbReference type="ChEBI" id="CHEBI:30616"/>
        <dbReference type="ChEBI" id="CHEBI:58608"/>
        <dbReference type="ChEBI" id="CHEBI:456216"/>
        <dbReference type="EC" id="2.7.1.107"/>
    </reaction>
    <physiologicalReaction direction="left-to-right" evidence="20">
        <dbReference type="Rhea" id="RHEA:10273"/>
    </physiologicalReaction>
</comment>
<dbReference type="UniPathway" id="UPA00230"/>
<comment type="subunit">
    <text evidence="36">Component of the TIM22 complex, which core is composed of TIMM22, associated with TIMM10 (TIMM10A and/or TIMM10B), TIMM9, AGK and TIMM29. Interacts with SMIM26.</text>
</comment>
<name>A0A836AAL3_SHEEP</name>
<dbReference type="InterPro" id="IPR004031">
    <property type="entry name" value="PMP22/EMP/MP20/Claudin"/>
</dbReference>
<keyword evidence="13" id="KW-0999">Mitochondrion inner membrane</keyword>
<evidence type="ECO:0000256" key="25">
    <source>
        <dbReference type="ARBA" id="ARBA00024636"/>
    </source>
</evidence>
<comment type="catalytic activity">
    <reaction evidence="25">
        <text>1-hexadecanoyl-sn-glycerol + ATP = 1-hexadecanoyl-sn-glycero-3-phosphate + ADP + H(+)</text>
        <dbReference type="Rhea" id="RHEA:43308"/>
        <dbReference type="ChEBI" id="CHEBI:15378"/>
        <dbReference type="ChEBI" id="CHEBI:30616"/>
        <dbReference type="ChEBI" id="CHEBI:57518"/>
        <dbReference type="ChEBI" id="CHEBI:75542"/>
        <dbReference type="ChEBI" id="CHEBI:456216"/>
    </reaction>
    <physiologicalReaction direction="left-to-right" evidence="25">
        <dbReference type="Rhea" id="RHEA:43309"/>
    </physiologicalReaction>
</comment>
<dbReference type="GO" id="GO:0005758">
    <property type="term" value="C:mitochondrial intermembrane space"/>
    <property type="evidence" value="ECO:0007669"/>
    <property type="project" value="UniProtKB-SubCell"/>
</dbReference>
<comment type="subcellular location">
    <subcellularLocation>
        <location evidence="2">Membrane</location>
        <topology evidence="2">Multi-pass membrane protein</topology>
    </subcellularLocation>
    <subcellularLocation>
        <location evidence="4">Mitochondrion inner membrane</location>
        <topology evidence="4">Peripheral membrane protein</topology>
    </subcellularLocation>
    <subcellularLocation>
        <location evidence="3">Mitochondrion intermembrane space</location>
    </subcellularLocation>
</comment>
<comment type="catalytic activity">
    <reaction evidence="21">
        <text>1-(5Z,8Z,11Z,14Z-eicosatetraenoyl)-sn-glycerol + ATP = 1-(5Z,8Z,11Z,14Z-eicosatetraenoyl)-sn-glycero-3-phosphate + ADP + H(+)</text>
        <dbReference type="Rhea" id="RHEA:43328"/>
        <dbReference type="ChEBI" id="CHEBI:15378"/>
        <dbReference type="ChEBI" id="CHEBI:30616"/>
        <dbReference type="ChEBI" id="CHEBI:34071"/>
        <dbReference type="ChEBI" id="CHEBI:74938"/>
        <dbReference type="ChEBI" id="CHEBI:456216"/>
    </reaction>
    <physiologicalReaction direction="left-to-right" evidence="21">
        <dbReference type="Rhea" id="RHEA:43329"/>
    </physiologicalReaction>
</comment>
<evidence type="ECO:0000256" key="38">
    <source>
        <dbReference type="SAM" id="Phobius"/>
    </source>
</evidence>
<keyword evidence="16" id="KW-0443">Lipid metabolism</keyword>
<evidence type="ECO:0000256" key="30">
    <source>
        <dbReference type="ARBA" id="ARBA00030553"/>
    </source>
</evidence>
<evidence type="ECO:0000256" key="5">
    <source>
        <dbReference type="ARBA" id="ARBA00005175"/>
    </source>
</evidence>
<dbReference type="InterPro" id="IPR001206">
    <property type="entry name" value="Diacylglycerol_kinase_cat_dom"/>
</dbReference>
<evidence type="ECO:0000256" key="12">
    <source>
        <dbReference type="ARBA" id="ARBA00022777"/>
    </source>
</evidence>
<evidence type="ECO:0000256" key="17">
    <source>
        <dbReference type="ARBA" id="ARBA00023128"/>
    </source>
</evidence>
<comment type="similarity">
    <text evidence="6">Belongs to the TMEM178 family.</text>
</comment>
<comment type="caution">
    <text evidence="40">The sequence shown here is derived from an EMBL/GenBank/DDBJ whole genome shotgun (WGS) entry which is preliminary data.</text>
</comment>
<comment type="pathway">
    <text evidence="5">Lipid metabolism; glycerolipid metabolism.</text>
</comment>
<keyword evidence="8" id="KW-0808">Transferase</keyword>
<feature type="transmembrane region" description="Helical" evidence="38">
    <location>
        <begin position="172"/>
        <end position="191"/>
    </location>
</feature>
<dbReference type="GO" id="GO:0005743">
    <property type="term" value="C:mitochondrial inner membrane"/>
    <property type="evidence" value="ECO:0007669"/>
    <property type="project" value="UniProtKB-SubCell"/>
</dbReference>
<keyword evidence="17" id="KW-0496">Mitochondrion</keyword>
<dbReference type="InterPro" id="IPR017438">
    <property type="entry name" value="ATP-NAD_kinase_N"/>
</dbReference>
<evidence type="ECO:0000256" key="37">
    <source>
        <dbReference type="SAM" id="MobiDB-lite"/>
    </source>
</evidence>
<dbReference type="EC" id="2.7.1.94" evidence="28"/>
<dbReference type="Pfam" id="PF00781">
    <property type="entry name" value="DAGK_cat"/>
    <property type="match status" value="1"/>
</dbReference>
<keyword evidence="12" id="KW-0418">Kinase</keyword>
<keyword evidence="11" id="KW-0547">Nucleotide-binding</keyword>
<dbReference type="Pfam" id="PF19712">
    <property type="entry name" value="AGK_C"/>
    <property type="match status" value="1"/>
</dbReference>
<organism evidence="40 41">
    <name type="scientific">Ovis aries</name>
    <name type="common">Sheep</name>
    <dbReference type="NCBI Taxonomy" id="9940"/>
    <lineage>
        <taxon>Eukaryota</taxon>
        <taxon>Metazoa</taxon>
        <taxon>Chordata</taxon>
        <taxon>Craniata</taxon>
        <taxon>Vertebrata</taxon>
        <taxon>Euteleostomi</taxon>
        <taxon>Mammalia</taxon>
        <taxon>Eutheria</taxon>
        <taxon>Laurasiatheria</taxon>
        <taxon>Artiodactyla</taxon>
        <taxon>Ruminantia</taxon>
        <taxon>Pecora</taxon>
        <taxon>Bovidae</taxon>
        <taxon>Caprinae</taxon>
        <taxon>Ovis</taxon>
    </lineage>
</organism>
<keyword evidence="18 38" id="KW-0472">Membrane</keyword>
<comment type="catalytic activity">
    <reaction evidence="31">
        <text>a 2-acylglycerol + ATP = a 2-acyl-sn-glycerol 3-phosphate + ADP + H(+)</text>
        <dbReference type="Rhea" id="RHEA:39847"/>
        <dbReference type="ChEBI" id="CHEBI:15378"/>
        <dbReference type="ChEBI" id="CHEBI:17389"/>
        <dbReference type="ChEBI" id="CHEBI:30616"/>
        <dbReference type="ChEBI" id="CHEBI:64982"/>
        <dbReference type="ChEBI" id="CHEBI:456216"/>
    </reaction>
    <physiologicalReaction direction="left-to-right" evidence="31">
        <dbReference type="Rhea" id="RHEA:39848"/>
    </physiologicalReaction>
</comment>
<dbReference type="GO" id="GO:0004143">
    <property type="term" value="F:ATP-dependent diacylglycerol kinase activity"/>
    <property type="evidence" value="ECO:0007669"/>
    <property type="project" value="UniProtKB-EC"/>
</dbReference>
<evidence type="ECO:0000256" key="23">
    <source>
        <dbReference type="ARBA" id="ARBA00024512"/>
    </source>
</evidence>
<evidence type="ECO:0000256" key="8">
    <source>
        <dbReference type="ARBA" id="ARBA00022679"/>
    </source>
</evidence>
<evidence type="ECO:0000256" key="16">
    <source>
        <dbReference type="ARBA" id="ARBA00023098"/>
    </source>
</evidence>
<evidence type="ECO:0000256" key="34">
    <source>
        <dbReference type="ARBA" id="ARBA00048876"/>
    </source>
</evidence>
<evidence type="ECO:0000256" key="26">
    <source>
        <dbReference type="ARBA" id="ARBA00025749"/>
    </source>
</evidence>
<evidence type="ECO:0000256" key="28">
    <source>
        <dbReference type="ARBA" id="ARBA00026098"/>
    </source>
</evidence>
<feature type="transmembrane region" description="Helical" evidence="38">
    <location>
        <begin position="203"/>
        <end position="228"/>
    </location>
</feature>
<comment type="catalytic activity">
    <reaction evidence="23">
        <text>a 1-acyl-sn-glycerol + ATP = a 1-acyl-sn-glycero-3-phosphate + ADP + H(+)</text>
        <dbReference type="Rhea" id="RHEA:33747"/>
        <dbReference type="ChEBI" id="CHEBI:15378"/>
        <dbReference type="ChEBI" id="CHEBI:30616"/>
        <dbReference type="ChEBI" id="CHEBI:57970"/>
        <dbReference type="ChEBI" id="CHEBI:64683"/>
        <dbReference type="ChEBI" id="CHEBI:456216"/>
    </reaction>
    <physiologicalReaction direction="left-to-right" evidence="23">
        <dbReference type="Rhea" id="RHEA:33748"/>
    </physiologicalReaction>
</comment>
<dbReference type="GO" id="GO:0001729">
    <property type="term" value="F:ceramide kinase activity"/>
    <property type="evidence" value="ECO:0007669"/>
    <property type="project" value="UniProtKB-EC"/>
</dbReference>
<feature type="domain" description="DAGKc" evidence="39">
    <location>
        <begin position="502"/>
        <end position="643"/>
    </location>
</feature>
<evidence type="ECO:0000256" key="1">
    <source>
        <dbReference type="ARBA" id="ARBA00001946"/>
    </source>
</evidence>
<dbReference type="SMART" id="SM00046">
    <property type="entry name" value="DAGKc"/>
    <property type="match status" value="1"/>
</dbReference>
<evidence type="ECO:0000256" key="10">
    <source>
        <dbReference type="ARBA" id="ARBA00022729"/>
    </source>
</evidence>
<evidence type="ECO:0000256" key="29">
    <source>
        <dbReference type="ARBA" id="ARBA00026142"/>
    </source>
</evidence>
<feature type="region of interest" description="Disordered" evidence="37">
    <location>
        <begin position="693"/>
        <end position="715"/>
    </location>
</feature>
<evidence type="ECO:0000256" key="22">
    <source>
        <dbReference type="ARBA" id="ARBA00024505"/>
    </source>
</evidence>
<feature type="transmembrane region" description="Helical" evidence="38">
    <location>
        <begin position="6"/>
        <end position="32"/>
    </location>
</feature>
<gene>
    <name evidence="40" type="ORF">JEQ12_015778</name>
</gene>
<evidence type="ECO:0000256" key="9">
    <source>
        <dbReference type="ARBA" id="ARBA00022692"/>
    </source>
</evidence>
<evidence type="ECO:0000256" key="27">
    <source>
        <dbReference type="ARBA" id="ARBA00026096"/>
    </source>
</evidence>
<dbReference type="SUPFAM" id="SSF111331">
    <property type="entry name" value="NAD kinase/diacylglycerol kinase-like"/>
    <property type="match status" value="1"/>
</dbReference>
<dbReference type="InterPro" id="IPR016064">
    <property type="entry name" value="NAD/diacylglycerol_kinase_sf"/>
</dbReference>
<dbReference type="InterPro" id="IPR045579">
    <property type="entry name" value="AGK_C"/>
</dbReference>
<evidence type="ECO:0000256" key="33">
    <source>
        <dbReference type="ARBA" id="ARBA00048663"/>
    </source>
</evidence>
<protein>
    <recommendedName>
        <fullName evidence="29">Acylglycerol kinase, mitochondrial</fullName>
        <ecNumber evidence="7">2.7.1.107</ecNumber>
        <ecNumber evidence="27">2.7.1.138</ecNumber>
        <ecNumber evidence="28">2.7.1.94</ecNumber>
    </recommendedName>
    <alternativeName>
        <fullName evidence="30">Multiple substrate lipid kinase</fullName>
    </alternativeName>
</protein>
<dbReference type="PANTHER" id="PTHR32005:SF1">
    <property type="entry name" value="TRANSMEMBRANE PROTEIN 178B"/>
    <property type="match status" value="1"/>
</dbReference>
<comment type="pathway">
    <text evidence="35">Glycerolipid metabolism.</text>
</comment>
<comment type="catalytic activity">
    <reaction evidence="22">
        <text>1-(9Z-octadecenoyl)-sn-glycerol + ATP = 1-(9Z-octadecenoyl)-sn-glycero-3-phosphate + ADP + H(+)</text>
        <dbReference type="Rhea" id="RHEA:41079"/>
        <dbReference type="ChEBI" id="CHEBI:15378"/>
        <dbReference type="ChEBI" id="CHEBI:30616"/>
        <dbReference type="ChEBI" id="CHEBI:74544"/>
        <dbReference type="ChEBI" id="CHEBI:75757"/>
        <dbReference type="ChEBI" id="CHEBI:456216"/>
    </reaction>
    <physiologicalReaction direction="left-to-right" evidence="22">
        <dbReference type="Rhea" id="RHEA:41080"/>
    </physiologicalReaction>
</comment>
<dbReference type="GO" id="GO:0005524">
    <property type="term" value="F:ATP binding"/>
    <property type="evidence" value="ECO:0007669"/>
    <property type="project" value="UniProtKB-KW"/>
</dbReference>
<comment type="catalytic activity">
    <reaction evidence="19">
        <text>1,2-di-(9Z-octadecenoyl)-sn-glycerol + ATP = 1,2-di-(9Z-octadecenoyl)-sn-glycero-3-phosphate + ADP + H(+)</text>
        <dbReference type="Rhea" id="RHEA:40327"/>
        <dbReference type="ChEBI" id="CHEBI:15378"/>
        <dbReference type="ChEBI" id="CHEBI:30616"/>
        <dbReference type="ChEBI" id="CHEBI:52333"/>
        <dbReference type="ChEBI" id="CHEBI:74546"/>
        <dbReference type="ChEBI" id="CHEBI:456216"/>
    </reaction>
    <physiologicalReaction direction="left-to-right" evidence="19">
        <dbReference type="Rhea" id="RHEA:40328"/>
    </physiologicalReaction>
</comment>
<keyword evidence="15 38" id="KW-1133">Transmembrane helix</keyword>
<comment type="catalytic activity">
    <reaction evidence="24">
        <text>2-(5Z,8Z,11Z,14Z-eicosatetraenoyl)-glycerol + ATP = 2-(5Z,8Z,11Z,14Z-eicosatetraenoyl)-sn-glycero-3-phosphate + ADP + H(+)</text>
        <dbReference type="Rhea" id="RHEA:43316"/>
        <dbReference type="ChEBI" id="CHEBI:15378"/>
        <dbReference type="ChEBI" id="CHEBI:30616"/>
        <dbReference type="ChEBI" id="CHEBI:52392"/>
        <dbReference type="ChEBI" id="CHEBI:78209"/>
        <dbReference type="ChEBI" id="CHEBI:456216"/>
    </reaction>
    <physiologicalReaction direction="left-to-right" evidence="24">
        <dbReference type="Rhea" id="RHEA:43317"/>
    </physiologicalReaction>
</comment>
<sequence length="864" mass="96880">MAAGRLLLYTGLSLALCALGMLAVAICSDHWYETDARKHRDRCKAFNTRRIDPGFIYNNNNNLPLRASRSRLDRWEGKLLRARNRRQLFAMSPADECSRQYNSTNMGLWRKCHRQGFDPEIAALIRKGEIERCTYIKYHYSSATIPRNLTFNITKTIRQDEWHALHLRRMTAGFMGMAVAIILFGWIIGVLGCCWDRGLMQYVAGLLFLMGGTFCIISLCTCVAGINFELSRYPRYLKNHKHIDIHSWEVAIVKTAIEWNAIQPRKQPRRPAVSGRCVGLSLDTAEAHPVLGEGIDRADIQSQVSLTTKLVPPTVHELFPLTYLVFFTGVYCKLGQCTSCLWNESDGNTANLRSALVQVFLTSLKEPLDRRVCVCQLDTGWKANRSGWCLLQEKRTGIDMKASGKYEVMRMSMLICGVCADTNWWVGKQGILGNRVKMEEKSTKGFMPVPEARQCEVSQGHLSFTIRVKVFSNSLKTSDNLLRRAACQEAQVFGNQLIPPNAQVKKATVFLNPAACKGKARTLFEKNAAPILHLSGMDVTVVKTDYEGQAKKLLELMENTDVIIVAGGDGTLQEVITGVLRRADEATFSKIPIGFIPLGQTSSLSQTLFAESGNKVQHITDATLAIVKGETVPLDVLQIKGEKEQPVFALTGLRWGSFRDAGVSVSRYWYLGPLKTKAAHFFSTLKEWPQTHQASISYTGPTERPPSGAEETPPRPSLYRRILRRLASYWAQPQGAPQEVNPEVWKEVQLSTLELSITTRNSQLDLASKEDFMNICMEPNTISKGDFITIGSKKVRDPKLHVEGTECLQASRCTLLLPEGTGGAFSIDSEEYEAMPVEVKLLPRKLQFFCDPRKRERLLQSPAQ</sequence>
<dbReference type="EC" id="2.7.1.138" evidence="27"/>
<dbReference type="PROSITE" id="PS50146">
    <property type="entry name" value="DAGK"/>
    <property type="match status" value="1"/>
</dbReference>
<evidence type="ECO:0000256" key="3">
    <source>
        <dbReference type="ARBA" id="ARBA00004569"/>
    </source>
</evidence>
<dbReference type="PANTHER" id="PTHR32005">
    <property type="entry name" value="TRANSMEMBRANE PROTEIN 178B-RELATED"/>
    <property type="match status" value="1"/>
</dbReference>
<accession>A0A836AAL3</accession>
<dbReference type="EMBL" id="JAEMGP010000004">
    <property type="protein sequence ID" value="KAG5210584.1"/>
    <property type="molecule type" value="Genomic_DNA"/>
</dbReference>
<evidence type="ECO:0000256" key="31">
    <source>
        <dbReference type="ARBA" id="ARBA00044480"/>
    </source>
</evidence>
<dbReference type="Gene3D" id="3.40.50.10330">
    <property type="entry name" value="Probable inorganic polyphosphate/atp-NAD kinase, domain 1"/>
    <property type="match status" value="1"/>
</dbReference>
<evidence type="ECO:0000256" key="15">
    <source>
        <dbReference type="ARBA" id="ARBA00022989"/>
    </source>
</evidence>
<dbReference type="Pfam" id="PF13903">
    <property type="entry name" value="Claudin_2"/>
    <property type="match status" value="1"/>
</dbReference>
<evidence type="ECO:0000256" key="19">
    <source>
        <dbReference type="ARBA" id="ARBA00023371"/>
    </source>
</evidence>
<dbReference type="GO" id="GO:0047620">
    <property type="term" value="F:acylglycerol kinase activity"/>
    <property type="evidence" value="ECO:0007669"/>
    <property type="project" value="UniProtKB-EC"/>
</dbReference>
<evidence type="ECO:0000256" key="35">
    <source>
        <dbReference type="ARBA" id="ARBA00060536"/>
    </source>
</evidence>
<evidence type="ECO:0000313" key="41">
    <source>
        <dbReference type="Proteomes" id="UP000664991"/>
    </source>
</evidence>
<evidence type="ECO:0000256" key="7">
    <source>
        <dbReference type="ARBA" id="ARBA00012133"/>
    </source>
</evidence>
<reference evidence="40 41" key="1">
    <citation type="submission" date="2020-12" db="EMBL/GenBank/DDBJ databases">
        <title>De novo assembly of Tibetan sheep genome.</title>
        <authorList>
            <person name="Li X."/>
        </authorList>
    </citation>
    <scope>NUCLEOTIDE SEQUENCE [LARGE SCALE GENOMIC DNA]</scope>
    <source>
        <tissue evidence="40">Heart</tissue>
    </source>
</reference>
<evidence type="ECO:0000256" key="20">
    <source>
        <dbReference type="ARBA" id="ARBA00023411"/>
    </source>
</evidence>
<dbReference type="InterPro" id="IPR039625">
    <property type="entry name" value="T178A/B"/>
</dbReference>
<proteinExistence type="inferred from homology"/>
<evidence type="ECO:0000256" key="2">
    <source>
        <dbReference type="ARBA" id="ARBA00004141"/>
    </source>
</evidence>
<comment type="catalytic activity">
    <reaction evidence="33">
        <text>a monoacylglycerol + ATP = a monoacyl-sn-glycero-3-phosphate + ADP + H(+)</text>
        <dbReference type="Rhea" id="RHEA:19293"/>
        <dbReference type="ChEBI" id="CHEBI:15378"/>
        <dbReference type="ChEBI" id="CHEBI:17408"/>
        <dbReference type="ChEBI" id="CHEBI:30616"/>
        <dbReference type="ChEBI" id="CHEBI:77589"/>
        <dbReference type="ChEBI" id="CHEBI:456216"/>
        <dbReference type="EC" id="2.7.1.94"/>
    </reaction>
    <physiologicalReaction direction="left-to-right" evidence="33">
        <dbReference type="Rhea" id="RHEA:19294"/>
    </physiologicalReaction>
</comment>
<evidence type="ECO:0000256" key="18">
    <source>
        <dbReference type="ARBA" id="ARBA00023136"/>
    </source>
</evidence>
<evidence type="ECO:0000256" key="4">
    <source>
        <dbReference type="ARBA" id="ARBA00004637"/>
    </source>
</evidence>
<keyword evidence="9 38" id="KW-0812">Transmembrane</keyword>
<evidence type="ECO:0000259" key="39">
    <source>
        <dbReference type="PROSITE" id="PS50146"/>
    </source>
</evidence>
<evidence type="ECO:0000256" key="32">
    <source>
        <dbReference type="ARBA" id="ARBA00048034"/>
    </source>
</evidence>
<comment type="cofactor">
    <cofactor evidence="1">
        <name>Mg(2+)</name>
        <dbReference type="ChEBI" id="CHEBI:18420"/>
    </cofactor>
</comment>
<comment type="catalytic activity">
    <reaction evidence="34">
        <text>N-(hexanoyl)sphing-4-enine + ATP = N-hexanoylsphing-4-enine 1-phosphate + ADP + H(+)</text>
        <dbReference type="Rhea" id="RHEA:43312"/>
        <dbReference type="ChEBI" id="CHEBI:15378"/>
        <dbReference type="ChEBI" id="CHEBI:30616"/>
        <dbReference type="ChEBI" id="CHEBI:63867"/>
        <dbReference type="ChEBI" id="CHEBI:82959"/>
        <dbReference type="ChEBI" id="CHEBI:456216"/>
    </reaction>
    <physiologicalReaction direction="left-to-right" evidence="34">
        <dbReference type="Rhea" id="RHEA:43313"/>
    </physiologicalReaction>
</comment>
<dbReference type="GO" id="GO:0046486">
    <property type="term" value="P:glycerolipid metabolic process"/>
    <property type="evidence" value="ECO:0007669"/>
    <property type="project" value="UniProtKB-UniPathway"/>
</dbReference>
<dbReference type="Proteomes" id="UP000664991">
    <property type="component" value="Unassembled WGS sequence"/>
</dbReference>
<evidence type="ECO:0000256" key="11">
    <source>
        <dbReference type="ARBA" id="ARBA00022741"/>
    </source>
</evidence>
<comment type="similarity">
    <text evidence="26">Belongs to the AGK family.</text>
</comment>
<evidence type="ECO:0000313" key="40">
    <source>
        <dbReference type="EMBL" id="KAG5210584.1"/>
    </source>
</evidence>
<evidence type="ECO:0000256" key="36">
    <source>
        <dbReference type="ARBA" id="ARBA00065533"/>
    </source>
</evidence>
<evidence type="ECO:0000256" key="21">
    <source>
        <dbReference type="ARBA" id="ARBA00024483"/>
    </source>
</evidence>
<keyword evidence="10" id="KW-0732">Signal</keyword>
<evidence type="ECO:0000256" key="6">
    <source>
        <dbReference type="ARBA" id="ARBA00008199"/>
    </source>
</evidence>
<comment type="catalytic activity">
    <reaction evidence="32">
        <text>an N-acylsphing-4-enine + ATP = an N-acylsphing-4-enine 1-phosphate + ADP + H(+)</text>
        <dbReference type="Rhea" id="RHEA:17929"/>
        <dbReference type="ChEBI" id="CHEBI:15378"/>
        <dbReference type="ChEBI" id="CHEBI:30616"/>
        <dbReference type="ChEBI" id="CHEBI:52639"/>
        <dbReference type="ChEBI" id="CHEBI:57674"/>
        <dbReference type="ChEBI" id="CHEBI:456216"/>
        <dbReference type="EC" id="2.7.1.138"/>
    </reaction>
    <physiologicalReaction direction="left-to-right" evidence="32">
        <dbReference type="Rhea" id="RHEA:17930"/>
    </physiologicalReaction>
</comment>
<evidence type="ECO:0000256" key="14">
    <source>
        <dbReference type="ARBA" id="ARBA00022840"/>
    </source>
</evidence>
<dbReference type="AlphaFoldDB" id="A0A836AAL3"/>
<dbReference type="FunFam" id="3.40.50.10330:FF:000015">
    <property type="entry name" value="acylglycerol kinase, mitochondrial"/>
    <property type="match status" value="1"/>
</dbReference>
<evidence type="ECO:0000256" key="13">
    <source>
        <dbReference type="ARBA" id="ARBA00022792"/>
    </source>
</evidence>